<dbReference type="VEuPathDB" id="VectorBase:CSON013077"/>
<dbReference type="EMBL" id="UFQT01000646">
    <property type="protein sequence ID" value="SSX26065.1"/>
    <property type="molecule type" value="Genomic_DNA"/>
</dbReference>
<name>A0A336M773_CULSO</name>
<dbReference type="GO" id="GO:0006355">
    <property type="term" value="P:regulation of DNA-templated transcription"/>
    <property type="evidence" value="ECO:0007669"/>
    <property type="project" value="InterPro"/>
</dbReference>
<feature type="domain" description="Set2 Rpb1 interacting" evidence="3">
    <location>
        <begin position="460"/>
        <end position="522"/>
    </location>
</feature>
<organism evidence="4">
    <name type="scientific">Culicoides sonorensis</name>
    <name type="common">Biting midge</name>
    <dbReference type="NCBI Taxonomy" id="179676"/>
    <lineage>
        <taxon>Eukaryota</taxon>
        <taxon>Metazoa</taxon>
        <taxon>Ecdysozoa</taxon>
        <taxon>Arthropoda</taxon>
        <taxon>Hexapoda</taxon>
        <taxon>Insecta</taxon>
        <taxon>Pterygota</taxon>
        <taxon>Neoptera</taxon>
        <taxon>Endopterygota</taxon>
        <taxon>Diptera</taxon>
        <taxon>Nematocera</taxon>
        <taxon>Chironomoidea</taxon>
        <taxon>Ceratopogonidae</taxon>
        <taxon>Ceratopogoninae</taxon>
        <taxon>Culicoides</taxon>
        <taxon>Monoculicoides</taxon>
    </lineage>
</organism>
<protein>
    <submittedName>
        <fullName evidence="4">CSON013077 protein</fullName>
    </submittedName>
</protein>
<proteinExistence type="predicted"/>
<evidence type="ECO:0000313" key="4">
    <source>
        <dbReference type="EMBL" id="SSX26065.1"/>
    </source>
</evidence>
<accession>A0A336M773</accession>
<dbReference type="InterPro" id="IPR013257">
    <property type="entry name" value="SRI"/>
</dbReference>
<evidence type="ECO:0000259" key="3">
    <source>
        <dbReference type="Pfam" id="PF08236"/>
    </source>
</evidence>
<comment type="subcellular location">
    <subcellularLocation>
        <location evidence="1">Nucleus</location>
    </subcellularLocation>
</comment>
<gene>
    <name evidence="4" type="primary">CSON013077</name>
</gene>
<dbReference type="GO" id="GO:0005694">
    <property type="term" value="C:chromosome"/>
    <property type="evidence" value="ECO:0007669"/>
    <property type="project" value="InterPro"/>
</dbReference>
<evidence type="ECO:0000256" key="1">
    <source>
        <dbReference type="ARBA" id="ARBA00004123"/>
    </source>
</evidence>
<dbReference type="OMA" id="THITSNC"/>
<dbReference type="AlphaFoldDB" id="A0A336M773"/>
<sequence>MMDSSHIVSRPEQFLKIPEIDGKSKRNNDPKAIRVERGDVEHLLQDFVRANYLKYVEGVLKENYKLWLKSDMGQISELVVTDEEIRKTAENIEIEAVKACMVVSLYRKAIIKMIDTIKSDTQQKLLNNILMKIKFNSKPNKKHVGVQTENIVPKRIPSPINIGTKKVKNTSKDQTSKDIDVAEATLDEKIRRFQQSFIETNEEIEAKPKEKTRTETKNQFYQIPGIIDTPTRPPMTPTINLNDLLNQQKQQKQEFFAPSTPNSVISHTPSFNLPKVPATPTCLLTPASTCTNSTREDDIDLKIMQELSEMFGDDEKDEAEGIFEEPVEPLQQVMKEIEAFGTKETNEKSEVAPLKLNQLEQSSEKSPIIDLKTLSDMKDPEEREKEIKEQLMSSVWPCELHHQRMRLRHILSDIAERNFRKYEKIKQRFRELFDDDESENELAPYSPSIELDEILIASCRKRISNWVVKSLMKPYKNGQIAKFLFKRLAKLLANNIIYQDQYPSEVFVKEYIYEYMCKHPRIECYDDMYTEEYSFK</sequence>
<keyword evidence="2" id="KW-0539">Nucleus</keyword>
<dbReference type="Pfam" id="PF08236">
    <property type="entry name" value="SRI"/>
    <property type="match status" value="1"/>
</dbReference>
<reference evidence="4" key="1">
    <citation type="submission" date="2018-07" db="EMBL/GenBank/DDBJ databases">
        <authorList>
            <person name="Quirk P.G."/>
            <person name="Krulwich T.A."/>
        </authorList>
    </citation>
    <scope>NUCLEOTIDE SEQUENCE</scope>
</reference>
<evidence type="ECO:0000256" key="2">
    <source>
        <dbReference type="ARBA" id="ARBA00023242"/>
    </source>
</evidence>